<dbReference type="HAMAP" id="MF_00129">
    <property type="entry name" value="MnmG_GidA"/>
    <property type="match status" value="1"/>
</dbReference>
<dbReference type="Gene3D" id="1.10.150.570">
    <property type="entry name" value="GidA associated domain, C-terminal subdomain"/>
    <property type="match status" value="1"/>
</dbReference>
<dbReference type="InterPro" id="IPR002218">
    <property type="entry name" value="MnmG-rel"/>
</dbReference>
<keyword evidence="5 10" id="KW-0819">tRNA processing</keyword>
<evidence type="ECO:0000259" key="12">
    <source>
        <dbReference type="SMART" id="SM01228"/>
    </source>
</evidence>
<feature type="domain" description="tRNA uridine 5-carboxymethylaminomethyl modification enzyme C-terminal subdomain" evidence="12">
    <location>
        <begin position="547"/>
        <end position="618"/>
    </location>
</feature>
<comment type="similarity">
    <text evidence="2 10">Belongs to the MnmG family.</text>
</comment>
<evidence type="ECO:0000256" key="3">
    <source>
        <dbReference type="ARBA" id="ARBA00020461"/>
    </source>
</evidence>
<protein>
    <recommendedName>
        <fullName evidence="3 10">tRNA uridine 5-carboxymethylaminomethyl modification enzyme MnmG</fullName>
    </recommendedName>
    <alternativeName>
        <fullName evidence="9 10">Glucose-inhibited division protein A</fullName>
    </alternativeName>
</protein>
<proteinExistence type="inferred from homology"/>
<comment type="caution">
    <text evidence="13">The sequence shown here is derived from an EMBL/GenBank/DDBJ whole genome shotgun (WGS) entry which is preliminary data.</text>
</comment>
<dbReference type="PROSITE" id="PS01281">
    <property type="entry name" value="GIDA_2"/>
    <property type="match status" value="1"/>
</dbReference>
<evidence type="ECO:0000313" key="13">
    <source>
        <dbReference type="EMBL" id="MFL0168494.1"/>
    </source>
</evidence>
<comment type="subcellular location">
    <subcellularLocation>
        <location evidence="10">Cytoplasm</location>
    </subcellularLocation>
</comment>
<organism evidence="13 14">
    <name type="scientific">Candidatus Clostridium helianthi</name>
    <dbReference type="NCBI Taxonomy" id="3381660"/>
    <lineage>
        <taxon>Bacteria</taxon>
        <taxon>Bacillati</taxon>
        <taxon>Bacillota</taxon>
        <taxon>Clostridia</taxon>
        <taxon>Eubacteriales</taxon>
        <taxon>Clostridiaceae</taxon>
        <taxon>Clostridium</taxon>
    </lineage>
</organism>
<evidence type="ECO:0000256" key="6">
    <source>
        <dbReference type="ARBA" id="ARBA00022827"/>
    </source>
</evidence>
<dbReference type="SMART" id="SM01228">
    <property type="entry name" value="GIDA_assoc_3"/>
    <property type="match status" value="1"/>
</dbReference>
<comment type="cofactor">
    <cofactor evidence="1 10">
        <name>FAD</name>
        <dbReference type="ChEBI" id="CHEBI:57692"/>
    </cofactor>
</comment>
<dbReference type="InterPro" id="IPR044920">
    <property type="entry name" value="MnmG_C_subdom_sf"/>
</dbReference>
<dbReference type="PRINTS" id="PR00368">
    <property type="entry name" value="FADPNR"/>
</dbReference>
<feature type="coiled-coil region" evidence="11">
    <location>
        <begin position="465"/>
        <end position="495"/>
    </location>
</feature>
<keyword evidence="14" id="KW-1185">Reference proteome</keyword>
<dbReference type="PANTHER" id="PTHR11806">
    <property type="entry name" value="GLUCOSE INHIBITED DIVISION PROTEIN A"/>
    <property type="match status" value="1"/>
</dbReference>
<dbReference type="RefSeq" id="WP_406762823.1">
    <property type="nucleotide sequence ID" value="NZ_JBJIAB010000058.1"/>
</dbReference>
<name>A0ABW8SCG0_9CLOT</name>
<keyword evidence="10" id="KW-0963">Cytoplasm</keyword>
<evidence type="ECO:0000256" key="4">
    <source>
        <dbReference type="ARBA" id="ARBA00022630"/>
    </source>
</evidence>
<dbReference type="Gene3D" id="1.10.10.1800">
    <property type="entry name" value="tRNA uridine 5-carboxymethylaminomethyl modification enzyme MnmG/GidA"/>
    <property type="match status" value="1"/>
</dbReference>
<dbReference type="Pfam" id="PF21680">
    <property type="entry name" value="GIDA_C_1st"/>
    <property type="match status" value="1"/>
</dbReference>
<evidence type="ECO:0000256" key="5">
    <source>
        <dbReference type="ARBA" id="ARBA00022694"/>
    </source>
</evidence>
<evidence type="ECO:0000256" key="1">
    <source>
        <dbReference type="ARBA" id="ARBA00001974"/>
    </source>
</evidence>
<feature type="binding site" evidence="10">
    <location>
        <begin position="16"/>
        <end position="21"/>
    </location>
    <ligand>
        <name>FAD</name>
        <dbReference type="ChEBI" id="CHEBI:57692"/>
    </ligand>
</feature>
<gene>
    <name evidence="10 13" type="primary">mnmG</name>
    <name evidence="10" type="synonym">gidA</name>
    <name evidence="13" type="ORF">ACJDTP_25875</name>
</gene>
<dbReference type="InterPro" id="IPR036188">
    <property type="entry name" value="FAD/NAD-bd_sf"/>
</dbReference>
<feature type="binding site" evidence="10">
    <location>
        <begin position="275"/>
        <end position="289"/>
    </location>
    <ligand>
        <name>NAD(+)</name>
        <dbReference type="ChEBI" id="CHEBI:57540"/>
    </ligand>
</feature>
<dbReference type="InterPro" id="IPR049312">
    <property type="entry name" value="GIDA_C_N"/>
</dbReference>
<evidence type="ECO:0000256" key="10">
    <source>
        <dbReference type="HAMAP-Rule" id="MF_00129"/>
    </source>
</evidence>
<accession>A0ABW8SCG0</accession>
<keyword evidence="6 10" id="KW-0274">FAD</keyword>
<dbReference type="PRINTS" id="PR00411">
    <property type="entry name" value="PNDRDTASEI"/>
</dbReference>
<reference evidence="13 14" key="1">
    <citation type="submission" date="2024-11" db="EMBL/GenBank/DDBJ databases">
        <authorList>
            <person name="Heng Y.C."/>
            <person name="Lim A.C.H."/>
            <person name="Lee J.K.Y."/>
            <person name="Kittelmann S."/>
        </authorList>
    </citation>
    <scope>NUCLEOTIDE SEQUENCE [LARGE SCALE GENOMIC DNA]</scope>
    <source>
        <strain evidence="13 14">WILCCON 0112</strain>
    </source>
</reference>
<evidence type="ECO:0000313" key="14">
    <source>
        <dbReference type="Proteomes" id="UP001623600"/>
    </source>
</evidence>
<sequence length="626" mass="70144">MAVNYDGGQFDIVVVGAGHAGCEAALASARLGLNTLVCTINLDSIALMPCNPNIGGTAKGHLVREIDALGGEMGINIDNTFIQSRMLNTSKGPAVHSLRAQADKKSYQFRMKRILEEQENLKIRQIEVTALNVENGKVTGVVTKNGAIFKCKAVILATGTYLKGKIIIGEVSYSGGPNGLFPANDLSQSLLDLGVSLRRFKTGTPARINRRSVDFSKMIEQNGDDNIIPFSFMSENIEREQVSCYLTYTNDETRKIIRDNIGRSPIYNGSIKGVGPRYCPSIEDKIMRFPDKPQHQIFIEPEGLDTLEMYVGGFSSSLPEEVQIKMLKTLSGLENVEMMRTAYAIEYDSIDPTQLKPTLEFKDIEGLYGAGQLNGSSGYEEAGAQGLIAGINAALKIKEKEPLILTRSDAYIGVLIDDLVTKGTNEPYRMMTSRAEYRLLLRQDNADFRLTDLGYRVGLVTEERYDKFIKRKQNIENELERLKNLKVTNKKEINEFLISLNSAELRKPITFYELLQRPELDYFDLKQIDSERPELPHDVGEQINILTKYEGYIQSQLEQVAQFKKFEKKLLPKDINYSDIKGLRTEAIQKLSDIRPISIGQATRISGVSPADISVLLIYLEHYYNK</sequence>
<dbReference type="Pfam" id="PF13932">
    <property type="entry name" value="SAM_GIDA_C"/>
    <property type="match status" value="1"/>
</dbReference>
<evidence type="ECO:0000256" key="7">
    <source>
        <dbReference type="ARBA" id="ARBA00023027"/>
    </source>
</evidence>
<evidence type="ECO:0000256" key="2">
    <source>
        <dbReference type="ARBA" id="ARBA00007653"/>
    </source>
</evidence>
<evidence type="ECO:0000256" key="8">
    <source>
        <dbReference type="ARBA" id="ARBA00025948"/>
    </source>
</evidence>
<evidence type="ECO:0000256" key="9">
    <source>
        <dbReference type="ARBA" id="ARBA00031800"/>
    </source>
</evidence>
<dbReference type="Gene3D" id="3.50.50.60">
    <property type="entry name" value="FAD/NAD(P)-binding domain"/>
    <property type="match status" value="2"/>
</dbReference>
<comment type="subunit">
    <text evidence="8 10">Homodimer. Heterotetramer of two MnmE and two MnmG subunits.</text>
</comment>
<dbReference type="EMBL" id="JBJIAB010000058">
    <property type="protein sequence ID" value="MFL0168494.1"/>
    <property type="molecule type" value="Genomic_DNA"/>
</dbReference>
<dbReference type="PANTHER" id="PTHR11806:SF0">
    <property type="entry name" value="PROTEIN MTO1 HOMOLOG, MITOCHONDRIAL"/>
    <property type="match status" value="1"/>
</dbReference>
<dbReference type="InterPro" id="IPR020595">
    <property type="entry name" value="MnmG-rel_CS"/>
</dbReference>
<dbReference type="InterPro" id="IPR026904">
    <property type="entry name" value="MnmG_C"/>
</dbReference>
<comment type="caution">
    <text evidence="10">Lacks conserved residue(s) required for the propagation of feature annotation.</text>
</comment>
<dbReference type="SUPFAM" id="SSF51905">
    <property type="entry name" value="FAD/NAD(P)-binding domain"/>
    <property type="match status" value="1"/>
</dbReference>
<evidence type="ECO:0000256" key="11">
    <source>
        <dbReference type="SAM" id="Coils"/>
    </source>
</evidence>
<keyword evidence="11" id="KW-0175">Coiled coil</keyword>
<dbReference type="NCBIfam" id="TIGR00136">
    <property type="entry name" value="mnmG_gidA"/>
    <property type="match status" value="1"/>
</dbReference>
<dbReference type="PROSITE" id="PS01280">
    <property type="entry name" value="GIDA_1"/>
    <property type="match status" value="1"/>
</dbReference>
<dbReference type="Proteomes" id="UP001623600">
    <property type="component" value="Unassembled WGS sequence"/>
</dbReference>
<keyword evidence="4 10" id="KW-0285">Flavoprotein</keyword>
<dbReference type="InterPro" id="IPR040131">
    <property type="entry name" value="MnmG_N"/>
</dbReference>
<dbReference type="InterPro" id="IPR047001">
    <property type="entry name" value="MnmG_C_subdom"/>
</dbReference>
<keyword evidence="7 10" id="KW-0520">NAD</keyword>
<dbReference type="Pfam" id="PF01134">
    <property type="entry name" value="GIDA"/>
    <property type="match status" value="1"/>
</dbReference>
<comment type="function">
    <text evidence="10">NAD-binding protein involved in the addition of a carboxymethylaminomethyl (cmnm) group at the wobble position (U34) of certain tRNAs, forming tRNA-cmnm(5)s(2)U34.</text>
</comment>
<dbReference type="InterPro" id="IPR004416">
    <property type="entry name" value="MnmG"/>
</dbReference>